<evidence type="ECO:0000256" key="2">
    <source>
        <dbReference type="ARBA" id="ARBA00022737"/>
    </source>
</evidence>
<dbReference type="InterPro" id="IPR001611">
    <property type="entry name" value="Leu-rich_rpt"/>
</dbReference>
<evidence type="ECO:0000313" key="6">
    <source>
        <dbReference type="Proteomes" id="UP001557470"/>
    </source>
</evidence>
<keyword evidence="1" id="KW-0433">Leucine-rich repeat</keyword>
<keyword evidence="4" id="KW-0732">Signal</keyword>
<comment type="caution">
    <text evidence="5">The sequence shown here is derived from an EMBL/GenBank/DDBJ whole genome shotgun (WGS) entry which is preliminary data.</text>
</comment>
<gene>
    <name evidence="5" type="ORF">UPYG_G00288160</name>
</gene>
<sequence length="393" mass="43643">MRSIILMLMLSITHTQSLSICSASCVVCSGDAVICHKLTNIIEAPVTTKALMLTDGFIVSVDHHFLSNMSNMTVLSLSHNAITTITQDAFQNLTVLRTLLLDHNQLSSQALAGTTFSWLIRLEILQLGNNVLGEVNGSWFHAMGALRTLQLEGNRITRLDNGTFASADLQGLETLDLSNNLITYLGKDCFRGLMGLRSLDLSKNQLQSAPPEAFLYLTWLSNLNLELNMWNCTCELKDLASFLTSYMETPDKVLFNRQRMTCVSVDNPAVTTVLELTETNCVSPNKNITVIVQAKNSISTQRYARDLALASVFFFSGGIGLALSVVYMVYLKARRDKPGAEELEKGRTTPTQMITHWDFNQDNLQMAQTGLETKLTLPNSNRQIKDVRSHRLG</sequence>
<evidence type="ECO:0000313" key="5">
    <source>
        <dbReference type="EMBL" id="KAL0965934.1"/>
    </source>
</evidence>
<evidence type="ECO:0008006" key="7">
    <source>
        <dbReference type="Google" id="ProtNLM"/>
    </source>
</evidence>
<name>A0ABD0W4B8_UMBPY</name>
<dbReference type="InterPro" id="IPR032675">
    <property type="entry name" value="LRR_dom_sf"/>
</dbReference>
<dbReference type="PRINTS" id="PR00019">
    <property type="entry name" value="LEURICHRPT"/>
</dbReference>
<keyword evidence="3" id="KW-0812">Transmembrane</keyword>
<evidence type="ECO:0000256" key="4">
    <source>
        <dbReference type="SAM" id="SignalP"/>
    </source>
</evidence>
<protein>
    <recommendedName>
        <fullName evidence="7">LRRCT domain-containing protein</fullName>
    </recommendedName>
</protein>
<keyword evidence="3" id="KW-0472">Membrane</keyword>
<dbReference type="PANTHER" id="PTHR24366">
    <property type="entry name" value="IG(IMMUNOGLOBULIN) AND LRR(LEUCINE RICH REPEAT) DOMAINS"/>
    <property type="match status" value="1"/>
</dbReference>
<dbReference type="EMBL" id="JAGEUA010000009">
    <property type="protein sequence ID" value="KAL0965934.1"/>
    <property type="molecule type" value="Genomic_DNA"/>
</dbReference>
<reference evidence="5 6" key="1">
    <citation type="submission" date="2024-06" db="EMBL/GenBank/DDBJ databases">
        <authorList>
            <person name="Pan Q."/>
            <person name="Wen M."/>
            <person name="Jouanno E."/>
            <person name="Zahm M."/>
            <person name="Klopp C."/>
            <person name="Cabau C."/>
            <person name="Louis A."/>
            <person name="Berthelot C."/>
            <person name="Parey E."/>
            <person name="Roest Crollius H."/>
            <person name="Montfort J."/>
            <person name="Robinson-Rechavi M."/>
            <person name="Bouchez O."/>
            <person name="Lampietro C."/>
            <person name="Lopez Roques C."/>
            <person name="Donnadieu C."/>
            <person name="Postlethwait J."/>
            <person name="Bobe J."/>
            <person name="Verreycken H."/>
            <person name="Guiguen Y."/>
        </authorList>
    </citation>
    <scope>NUCLEOTIDE SEQUENCE [LARGE SCALE GENOMIC DNA]</scope>
    <source>
        <strain evidence="5">Up_M1</strain>
        <tissue evidence="5">Testis</tissue>
    </source>
</reference>
<feature type="chain" id="PRO_5044786010" description="LRRCT domain-containing protein" evidence="4">
    <location>
        <begin position="18"/>
        <end position="393"/>
    </location>
</feature>
<evidence type="ECO:0000256" key="3">
    <source>
        <dbReference type="SAM" id="Phobius"/>
    </source>
</evidence>
<keyword evidence="3" id="KW-1133">Transmembrane helix</keyword>
<keyword evidence="6" id="KW-1185">Reference proteome</keyword>
<evidence type="ECO:0000256" key="1">
    <source>
        <dbReference type="ARBA" id="ARBA00022614"/>
    </source>
</evidence>
<accession>A0ABD0W4B8</accession>
<proteinExistence type="predicted"/>
<dbReference type="PROSITE" id="PS51450">
    <property type="entry name" value="LRR"/>
    <property type="match status" value="4"/>
</dbReference>
<dbReference type="AlphaFoldDB" id="A0ABD0W4B8"/>
<organism evidence="5 6">
    <name type="scientific">Umbra pygmaea</name>
    <name type="common">Eastern mudminnow</name>
    <dbReference type="NCBI Taxonomy" id="75934"/>
    <lineage>
        <taxon>Eukaryota</taxon>
        <taxon>Metazoa</taxon>
        <taxon>Chordata</taxon>
        <taxon>Craniata</taxon>
        <taxon>Vertebrata</taxon>
        <taxon>Euteleostomi</taxon>
        <taxon>Actinopterygii</taxon>
        <taxon>Neopterygii</taxon>
        <taxon>Teleostei</taxon>
        <taxon>Protacanthopterygii</taxon>
        <taxon>Esociformes</taxon>
        <taxon>Umbridae</taxon>
        <taxon>Umbra</taxon>
    </lineage>
</organism>
<dbReference type="Proteomes" id="UP001557470">
    <property type="component" value="Unassembled WGS sequence"/>
</dbReference>
<dbReference type="PANTHER" id="PTHR24366:SF96">
    <property type="entry name" value="LEUCINE RICH REPEAT CONTAINING 53"/>
    <property type="match status" value="1"/>
</dbReference>
<feature type="transmembrane region" description="Helical" evidence="3">
    <location>
        <begin position="307"/>
        <end position="330"/>
    </location>
</feature>
<keyword evidence="2" id="KW-0677">Repeat</keyword>
<dbReference type="SUPFAM" id="SSF52058">
    <property type="entry name" value="L domain-like"/>
    <property type="match status" value="1"/>
</dbReference>
<feature type="signal peptide" evidence="4">
    <location>
        <begin position="1"/>
        <end position="17"/>
    </location>
</feature>
<dbReference type="Pfam" id="PF13855">
    <property type="entry name" value="LRR_8"/>
    <property type="match status" value="2"/>
</dbReference>
<dbReference type="Gene3D" id="3.80.10.10">
    <property type="entry name" value="Ribonuclease Inhibitor"/>
    <property type="match status" value="2"/>
</dbReference>
<dbReference type="SMART" id="SM00369">
    <property type="entry name" value="LRR_TYP"/>
    <property type="match status" value="6"/>
</dbReference>
<dbReference type="InterPro" id="IPR003591">
    <property type="entry name" value="Leu-rich_rpt_typical-subtyp"/>
</dbReference>